<sequence>MSQKFVVIIAGGRGERFWPQSRTARPKHLLPIVGDKPMLSQTLDRVRAVVPAENTFVITSASQEQAVREVCASLPDANIVAEPVGRDTAAAVALAAAVVGSRDPNGVFAVLPADHVIQDRRSYQADLRAAFAAATAEGVMVTIGIRPTEPATGFGYIRRGVSWRAFNRRMFYYASRFVEKPNLGTAKSYLESGDYLWNAGMFIWRVPIVQAALRKHAPELDEGLAPVRQALARGRNLAPVLRRVYPGLKRISVDYALLEKSDNVVVLPSSFDWDDVGAWPAVARHLPADPQGNVIRGRAVVEHAGGNILYSNDDHLLAVLGADNLIVVHTPDATLVCSKERAQEIKTLLKRLEAQPGSKRWF</sequence>
<dbReference type="InterPro" id="IPR049577">
    <property type="entry name" value="GMPP_N"/>
</dbReference>
<dbReference type="InterPro" id="IPR051161">
    <property type="entry name" value="Mannose-6P_isomerase_type2"/>
</dbReference>
<evidence type="ECO:0000259" key="1">
    <source>
        <dbReference type="Pfam" id="PF00483"/>
    </source>
</evidence>
<evidence type="ECO:0000259" key="2">
    <source>
        <dbReference type="Pfam" id="PF22640"/>
    </source>
</evidence>
<accession>A0A1J5R8Y4</accession>
<dbReference type="InterPro" id="IPR005835">
    <property type="entry name" value="NTP_transferase_dom"/>
</dbReference>
<organism evidence="3">
    <name type="scientific">mine drainage metagenome</name>
    <dbReference type="NCBI Taxonomy" id="410659"/>
    <lineage>
        <taxon>unclassified sequences</taxon>
        <taxon>metagenomes</taxon>
        <taxon>ecological metagenomes</taxon>
    </lineage>
</organism>
<gene>
    <name evidence="3" type="primary">rfbM</name>
    <name evidence="3" type="ORF">GALL_257550</name>
</gene>
<dbReference type="Gene3D" id="3.90.550.10">
    <property type="entry name" value="Spore Coat Polysaccharide Biosynthesis Protein SpsA, Chain A"/>
    <property type="match status" value="1"/>
</dbReference>
<keyword evidence="3" id="KW-0808">Transferase</keyword>
<comment type="caution">
    <text evidence="3">The sequence shown here is derived from an EMBL/GenBank/DDBJ whole genome shotgun (WGS) entry which is preliminary data.</text>
</comment>
<dbReference type="AlphaFoldDB" id="A0A1J5R8Y4"/>
<dbReference type="GO" id="GO:0009298">
    <property type="term" value="P:GDP-mannose biosynthetic process"/>
    <property type="evidence" value="ECO:0007669"/>
    <property type="project" value="TreeGrafter"/>
</dbReference>
<proteinExistence type="predicted"/>
<reference evidence="3" key="1">
    <citation type="submission" date="2016-10" db="EMBL/GenBank/DDBJ databases">
        <title>Sequence of Gallionella enrichment culture.</title>
        <authorList>
            <person name="Poehlein A."/>
            <person name="Muehling M."/>
            <person name="Daniel R."/>
        </authorList>
    </citation>
    <scope>NUCLEOTIDE SEQUENCE</scope>
</reference>
<dbReference type="EC" id="2.7.7.13" evidence="3"/>
<dbReference type="CDD" id="cd02509">
    <property type="entry name" value="GDP-M1P_Guanylyltransferase"/>
    <property type="match status" value="1"/>
</dbReference>
<feature type="domain" description="MannoseP isomerase/GMP-like beta-helix" evidence="2">
    <location>
        <begin position="298"/>
        <end position="352"/>
    </location>
</feature>
<dbReference type="InterPro" id="IPR054566">
    <property type="entry name" value="ManC/GMP-like_b-helix"/>
</dbReference>
<dbReference type="InterPro" id="IPR029044">
    <property type="entry name" value="Nucleotide-diphossugar_trans"/>
</dbReference>
<dbReference type="SUPFAM" id="SSF159283">
    <property type="entry name" value="Guanosine diphospho-D-mannose pyrophosphorylase/mannose-6-phosphate isomerase linker domain"/>
    <property type="match status" value="1"/>
</dbReference>
<dbReference type="EMBL" id="MLJW01000235">
    <property type="protein sequence ID" value="OIQ92321.1"/>
    <property type="molecule type" value="Genomic_DNA"/>
</dbReference>
<evidence type="ECO:0000313" key="3">
    <source>
        <dbReference type="EMBL" id="OIQ92321.1"/>
    </source>
</evidence>
<keyword evidence="3" id="KW-0548">Nucleotidyltransferase</keyword>
<dbReference type="Pfam" id="PF22640">
    <property type="entry name" value="ManC_GMP_beta-helix"/>
    <property type="match status" value="1"/>
</dbReference>
<dbReference type="GO" id="GO:0004475">
    <property type="term" value="F:mannose-1-phosphate guanylyltransferase (GTP) activity"/>
    <property type="evidence" value="ECO:0007669"/>
    <property type="project" value="UniProtKB-EC"/>
</dbReference>
<dbReference type="SUPFAM" id="SSF53448">
    <property type="entry name" value="Nucleotide-diphospho-sugar transferases"/>
    <property type="match status" value="1"/>
</dbReference>
<name>A0A1J5R8Y4_9ZZZZ</name>
<feature type="domain" description="Nucleotidyl transferase" evidence="1">
    <location>
        <begin position="7"/>
        <end position="283"/>
    </location>
</feature>
<dbReference type="PANTHER" id="PTHR46390">
    <property type="entry name" value="MANNOSE-1-PHOSPHATE GUANYLYLTRANSFERASE"/>
    <property type="match status" value="1"/>
</dbReference>
<dbReference type="Pfam" id="PF00483">
    <property type="entry name" value="NTP_transferase"/>
    <property type="match status" value="1"/>
</dbReference>
<protein>
    <submittedName>
        <fullName evidence="3">Mannose-1-phosphate guanylyltransferase RfbM</fullName>
        <ecNumber evidence="3">2.7.7.13</ecNumber>
    </submittedName>
</protein>
<dbReference type="PANTHER" id="PTHR46390:SF1">
    <property type="entry name" value="MANNOSE-1-PHOSPHATE GUANYLYLTRANSFERASE"/>
    <property type="match status" value="1"/>
</dbReference>